<accession>A0AAD9ILC9</accession>
<dbReference type="InterPro" id="IPR036867">
    <property type="entry name" value="R3H_dom_sf"/>
</dbReference>
<evidence type="ECO:0000313" key="2">
    <source>
        <dbReference type="EMBL" id="KAK2078337.1"/>
    </source>
</evidence>
<dbReference type="PANTHER" id="PTHR32019">
    <property type="entry name" value="R3H DOMAIN-CONTAINING PROTEIN 4"/>
    <property type="match status" value="1"/>
</dbReference>
<gene>
    <name evidence="2" type="ORF">QBZ16_003177</name>
</gene>
<name>A0AAD9ILC9_PROWI</name>
<dbReference type="AlphaFoldDB" id="A0AAD9ILC9"/>
<dbReference type="GO" id="GO:0003676">
    <property type="term" value="F:nucleic acid binding"/>
    <property type="evidence" value="ECO:0007669"/>
    <property type="project" value="InterPro"/>
</dbReference>
<organism evidence="2 3">
    <name type="scientific">Prototheca wickerhamii</name>
    <dbReference type="NCBI Taxonomy" id="3111"/>
    <lineage>
        <taxon>Eukaryota</taxon>
        <taxon>Viridiplantae</taxon>
        <taxon>Chlorophyta</taxon>
        <taxon>core chlorophytes</taxon>
        <taxon>Trebouxiophyceae</taxon>
        <taxon>Chlorellales</taxon>
        <taxon>Chlorellaceae</taxon>
        <taxon>Prototheca</taxon>
    </lineage>
</organism>
<sequence>MGGSGGSGASAPFIMPDGSRFASFIRADDPVVRSKRSRRVPASGQRLDAAWLGSREDAAAAMDVLDKIGRRRANRWLNNRLLVAMAGRLTTADMEDLFKPVPFGAKPHPTAWEQLTEPENAMLCELLRSISMEEESRYLRYLSSGANVQRPPRTARAQAELAWKSVPRRGRAALWEAGAAELAAELEDRILAHDFAEELVMEDLESFGRLLCHSLAAYHGLRSDSQVCEDGGKAVVLCRRPGGDRCAPSSSLSCTALMLLKRGPGSRIPYPDTRDGPLDAVRQIPIAA</sequence>
<dbReference type="SUPFAM" id="SSF82708">
    <property type="entry name" value="R3H domain"/>
    <property type="match status" value="1"/>
</dbReference>
<evidence type="ECO:0000259" key="1">
    <source>
        <dbReference type="Pfam" id="PF13902"/>
    </source>
</evidence>
<dbReference type="InterPro" id="IPR039629">
    <property type="entry name" value="R3HDM4"/>
</dbReference>
<dbReference type="Proteomes" id="UP001255856">
    <property type="component" value="Unassembled WGS sequence"/>
</dbReference>
<keyword evidence="3" id="KW-1185">Reference proteome</keyword>
<dbReference type="EMBL" id="JASFZW010000004">
    <property type="protein sequence ID" value="KAK2078337.1"/>
    <property type="molecule type" value="Genomic_DNA"/>
</dbReference>
<dbReference type="Pfam" id="PF13902">
    <property type="entry name" value="R3H-assoc"/>
    <property type="match status" value="1"/>
</dbReference>
<proteinExistence type="predicted"/>
<evidence type="ECO:0000313" key="3">
    <source>
        <dbReference type="Proteomes" id="UP001255856"/>
    </source>
</evidence>
<reference evidence="2" key="1">
    <citation type="submission" date="2021-01" db="EMBL/GenBank/DDBJ databases">
        <authorList>
            <person name="Eckstrom K.M.E."/>
        </authorList>
    </citation>
    <scope>NUCLEOTIDE SEQUENCE</scope>
    <source>
        <strain evidence="2">UVCC 0001</strain>
    </source>
</reference>
<dbReference type="InterPro" id="IPR025952">
    <property type="entry name" value="R3H-assoc_dom"/>
</dbReference>
<protein>
    <recommendedName>
        <fullName evidence="1">R3H-associated N-terminal domain-containing protein</fullName>
    </recommendedName>
</protein>
<dbReference type="PANTHER" id="PTHR32019:SF2">
    <property type="entry name" value="R3H DOMAIN-CONTAINING PROTEIN 4"/>
    <property type="match status" value="1"/>
</dbReference>
<feature type="domain" description="R3H-associated N-terminal" evidence="1">
    <location>
        <begin position="66"/>
        <end position="174"/>
    </location>
</feature>
<comment type="caution">
    <text evidence="2">The sequence shown here is derived from an EMBL/GenBank/DDBJ whole genome shotgun (WGS) entry which is preliminary data.</text>
</comment>